<dbReference type="GO" id="GO:0004674">
    <property type="term" value="F:protein serine/threonine kinase activity"/>
    <property type="evidence" value="ECO:0007669"/>
    <property type="project" value="TreeGrafter"/>
</dbReference>
<dbReference type="InterPro" id="IPR001245">
    <property type="entry name" value="Ser-Thr/Tyr_kinase_cat_dom"/>
</dbReference>
<dbReference type="SUPFAM" id="SSF56112">
    <property type="entry name" value="Protein kinase-like (PK-like)"/>
    <property type="match status" value="1"/>
</dbReference>
<dbReference type="Gene3D" id="1.10.510.10">
    <property type="entry name" value="Transferase(Phosphotransferase) domain 1"/>
    <property type="match status" value="1"/>
</dbReference>
<dbReference type="PROSITE" id="PS00108">
    <property type="entry name" value="PROTEIN_KINASE_ST"/>
    <property type="match status" value="1"/>
</dbReference>
<dbReference type="Gene3D" id="3.40.50.1460">
    <property type="match status" value="1"/>
</dbReference>
<feature type="compositionally biased region" description="Basic and acidic residues" evidence="1">
    <location>
        <begin position="8"/>
        <end position="34"/>
    </location>
</feature>
<organism evidence="3 4">
    <name type="scientific">Rhizoctonia solani</name>
    <dbReference type="NCBI Taxonomy" id="456999"/>
    <lineage>
        <taxon>Eukaryota</taxon>
        <taxon>Fungi</taxon>
        <taxon>Dikarya</taxon>
        <taxon>Basidiomycota</taxon>
        <taxon>Agaricomycotina</taxon>
        <taxon>Agaricomycetes</taxon>
        <taxon>Cantharellales</taxon>
        <taxon>Ceratobasidiaceae</taxon>
        <taxon>Rhizoctonia</taxon>
    </lineage>
</organism>
<accession>A0A8H3DHG8</accession>
<dbReference type="PROSITE" id="PS50011">
    <property type="entry name" value="PROTEIN_KINASE_DOM"/>
    <property type="match status" value="1"/>
</dbReference>
<proteinExistence type="predicted"/>
<protein>
    <recommendedName>
        <fullName evidence="2">Protein kinase domain-containing protein</fullName>
    </recommendedName>
</protein>
<evidence type="ECO:0000259" key="2">
    <source>
        <dbReference type="PROSITE" id="PS50011"/>
    </source>
</evidence>
<dbReference type="PANTHER" id="PTHR44329">
    <property type="entry name" value="SERINE/THREONINE-PROTEIN KINASE TNNI3K-RELATED"/>
    <property type="match status" value="1"/>
</dbReference>
<feature type="region of interest" description="Disordered" evidence="1">
    <location>
        <begin position="1"/>
        <end position="34"/>
    </location>
</feature>
<dbReference type="InterPro" id="IPR000719">
    <property type="entry name" value="Prot_kinase_dom"/>
</dbReference>
<gene>
    <name evidence="3" type="ORF">RDB_LOCUS160614</name>
</gene>
<feature type="domain" description="Protein kinase" evidence="2">
    <location>
        <begin position="59"/>
        <end position="323"/>
    </location>
</feature>
<sequence length="520" mass="58771">MDTESDSDGYHTPEDGRSTPDQNERSSLDLTDRVDTTDILLQPSPSWDSIDTELDNVISSSMYPIATGGFGDIYRAGLSNHCTVAIKTIRVFESPNPGRYYKWAARELHAWSRCKHPNIVELMGMAVFRGSLAMISMWTENGALPIYLGRNPSADRCLLSVLISRGLAYLHSNSIIHGDLKGNNVLISHDGIPMLNDFGNARIQNATLRFSQSTTGVKLTMRWAAPELFEETALLSYEADVYALGMTMLETFTGDIPYANIKNDQAIMKHIFSNKLPTRPEKFPHEDIHLGDAIWNVLTTCWSYQPTDRPTAVGVEQIMDSLYRRKLAFSRIHGLIIGIDKYKPHVHADLNLGGCADDAKSMLKYFMDFGLPHNRFTCLLDEDATQEEVLDAFENHLINNPDIKPHDPLVVYFVGRGCCIEAPVGWQTTDGKLEIILSHDTKTRYYYERPSDSLVDPAFTHLLHKISYERGNIITSILESRRSGSGTYEGLPLLYQWARRFFTAKYLWNRNRGSLKKNFG</sequence>
<comment type="caution">
    <text evidence="3">The sequence shown here is derived from an EMBL/GenBank/DDBJ whole genome shotgun (WGS) entry which is preliminary data.</text>
</comment>
<dbReference type="EMBL" id="CAJMXA010003913">
    <property type="protein sequence ID" value="CAE6526580.1"/>
    <property type="molecule type" value="Genomic_DNA"/>
</dbReference>
<dbReference type="GO" id="GO:0005524">
    <property type="term" value="F:ATP binding"/>
    <property type="evidence" value="ECO:0007669"/>
    <property type="project" value="InterPro"/>
</dbReference>
<evidence type="ECO:0000313" key="4">
    <source>
        <dbReference type="Proteomes" id="UP000663853"/>
    </source>
</evidence>
<dbReference type="InterPro" id="IPR011600">
    <property type="entry name" value="Pept_C14_caspase"/>
</dbReference>
<dbReference type="AlphaFoldDB" id="A0A8H3DHG8"/>
<evidence type="ECO:0000256" key="1">
    <source>
        <dbReference type="SAM" id="MobiDB-lite"/>
    </source>
</evidence>
<dbReference type="InterPro" id="IPR011009">
    <property type="entry name" value="Kinase-like_dom_sf"/>
</dbReference>
<dbReference type="GO" id="GO:0004197">
    <property type="term" value="F:cysteine-type endopeptidase activity"/>
    <property type="evidence" value="ECO:0007669"/>
    <property type="project" value="InterPro"/>
</dbReference>
<dbReference type="Pfam" id="PF07714">
    <property type="entry name" value="PK_Tyr_Ser-Thr"/>
    <property type="match status" value="1"/>
</dbReference>
<evidence type="ECO:0000313" key="3">
    <source>
        <dbReference type="EMBL" id="CAE6526580.1"/>
    </source>
</evidence>
<dbReference type="Proteomes" id="UP000663853">
    <property type="component" value="Unassembled WGS sequence"/>
</dbReference>
<dbReference type="InterPro" id="IPR008271">
    <property type="entry name" value="Ser/Thr_kinase_AS"/>
</dbReference>
<dbReference type="GO" id="GO:0006508">
    <property type="term" value="P:proteolysis"/>
    <property type="evidence" value="ECO:0007669"/>
    <property type="project" value="InterPro"/>
</dbReference>
<dbReference type="SMART" id="SM00220">
    <property type="entry name" value="S_TKc"/>
    <property type="match status" value="1"/>
</dbReference>
<dbReference type="PANTHER" id="PTHR44329:SF214">
    <property type="entry name" value="PROTEIN KINASE DOMAIN-CONTAINING PROTEIN"/>
    <property type="match status" value="1"/>
</dbReference>
<name>A0A8H3DHG8_9AGAM</name>
<dbReference type="InterPro" id="IPR051681">
    <property type="entry name" value="Ser/Thr_Kinases-Pseudokinases"/>
</dbReference>
<reference evidence="3" key="1">
    <citation type="submission" date="2021-01" db="EMBL/GenBank/DDBJ databases">
        <authorList>
            <person name="Kaushik A."/>
        </authorList>
    </citation>
    <scope>NUCLEOTIDE SEQUENCE</scope>
    <source>
        <strain evidence="3">AG6-10EEA</strain>
    </source>
</reference>
<dbReference type="Pfam" id="PF00656">
    <property type="entry name" value="Peptidase_C14"/>
    <property type="match status" value="1"/>
</dbReference>